<accession>A0A4X2LV52</accession>
<reference evidence="2" key="2">
    <citation type="submission" date="2025-08" db="UniProtKB">
        <authorList>
            <consortium name="Ensembl"/>
        </authorList>
    </citation>
    <scope>IDENTIFICATION</scope>
</reference>
<dbReference type="STRING" id="29139.ENSVURP00010024862"/>
<proteinExistence type="predicted"/>
<evidence type="ECO:0000313" key="2">
    <source>
        <dbReference type="Ensembl" id="ENSVURP00010024862.1"/>
    </source>
</evidence>
<name>A0A4X2LV52_VOMUR</name>
<feature type="region of interest" description="Disordered" evidence="1">
    <location>
        <begin position="19"/>
        <end position="54"/>
    </location>
</feature>
<evidence type="ECO:0000313" key="3">
    <source>
        <dbReference type="Proteomes" id="UP000314987"/>
    </source>
</evidence>
<dbReference type="Proteomes" id="UP000314987">
    <property type="component" value="Unassembled WGS sequence"/>
</dbReference>
<organism evidence="2 3">
    <name type="scientific">Vombatus ursinus</name>
    <name type="common">Common wombat</name>
    <dbReference type="NCBI Taxonomy" id="29139"/>
    <lineage>
        <taxon>Eukaryota</taxon>
        <taxon>Metazoa</taxon>
        <taxon>Chordata</taxon>
        <taxon>Craniata</taxon>
        <taxon>Vertebrata</taxon>
        <taxon>Euteleostomi</taxon>
        <taxon>Mammalia</taxon>
        <taxon>Metatheria</taxon>
        <taxon>Diprotodontia</taxon>
        <taxon>Vombatidae</taxon>
        <taxon>Vombatus</taxon>
    </lineage>
</organism>
<keyword evidence="3" id="KW-1185">Reference proteome</keyword>
<dbReference type="AlphaFoldDB" id="A0A4X2LV52"/>
<dbReference type="GeneTree" id="ENSGT00940000170330"/>
<sequence>MEPEENNLLDLPDYEVVEDENFQPFPPPASPGKDDAGENEPTTDTRSNQMGDMPAVIKKIVKRNLPKLDTQRLKI</sequence>
<reference evidence="3" key="1">
    <citation type="submission" date="2018-12" db="EMBL/GenBank/DDBJ databases">
        <authorList>
            <person name="Yazar S."/>
        </authorList>
    </citation>
    <scope>NUCLEOTIDE SEQUENCE [LARGE SCALE GENOMIC DNA]</scope>
</reference>
<evidence type="ECO:0000256" key="1">
    <source>
        <dbReference type="SAM" id="MobiDB-lite"/>
    </source>
</evidence>
<dbReference type="Ensembl" id="ENSVURT00010028301.1">
    <property type="protein sequence ID" value="ENSVURP00010024862.1"/>
    <property type="gene ID" value="ENSVURG00010019045.1"/>
</dbReference>
<dbReference type="OMA" id="DENFQPF"/>
<protein>
    <submittedName>
        <fullName evidence="2">Uncharacterized protein</fullName>
    </submittedName>
</protein>
<feature type="compositionally biased region" description="Polar residues" evidence="1">
    <location>
        <begin position="40"/>
        <end position="50"/>
    </location>
</feature>
<reference evidence="2" key="3">
    <citation type="submission" date="2025-09" db="UniProtKB">
        <authorList>
            <consortium name="Ensembl"/>
        </authorList>
    </citation>
    <scope>IDENTIFICATION</scope>
</reference>